<dbReference type="AlphaFoldDB" id="A0A815WQM8"/>
<accession>A0A815WQM8</accession>
<feature type="compositionally biased region" description="Basic and acidic residues" evidence="1">
    <location>
        <begin position="63"/>
        <end position="74"/>
    </location>
</feature>
<name>A0A815WQM8_9BILA</name>
<feature type="region of interest" description="Disordered" evidence="1">
    <location>
        <begin position="305"/>
        <end position="324"/>
    </location>
</feature>
<feature type="region of interest" description="Disordered" evidence="1">
    <location>
        <begin position="1"/>
        <end position="20"/>
    </location>
</feature>
<evidence type="ECO:0000313" key="4">
    <source>
        <dbReference type="Proteomes" id="UP000663829"/>
    </source>
</evidence>
<comment type="caution">
    <text evidence="2">The sequence shown here is derived from an EMBL/GenBank/DDBJ whole genome shotgun (WGS) entry which is preliminary data.</text>
</comment>
<feature type="compositionally biased region" description="Acidic residues" evidence="1">
    <location>
        <begin position="111"/>
        <end position="124"/>
    </location>
</feature>
<evidence type="ECO:0000313" key="3">
    <source>
        <dbReference type="EMBL" id="CAF4405547.1"/>
    </source>
</evidence>
<feature type="compositionally biased region" description="Acidic residues" evidence="1">
    <location>
        <begin position="311"/>
        <end position="324"/>
    </location>
</feature>
<evidence type="ECO:0000313" key="2">
    <source>
        <dbReference type="EMBL" id="CAF1544905.1"/>
    </source>
</evidence>
<dbReference type="Proteomes" id="UP000663829">
    <property type="component" value="Unassembled WGS sequence"/>
</dbReference>
<organism evidence="2 4">
    <name type="scientific">Didymodactylos carnosus</name>
    <dbReference type="NCBI Taxonomy" id="1234261"/>
    <lineage>
        <taxon>Eukaryota</taxon>
        <taxon>Metazoa</taxon>
        <taxon>Spiralia</taxon>
        <taxon>Gnathifera</taxon>
        <taxon>Rotifera</taxon>
        <taxon>Eurotatoria</taxon>
        <taxon>Bdelloidea</taxon>
        <taxon>Philodinida</taxon>
        <taxon>Philodinidae</taxon>
        <taxon>Didymodactylos</taxon>
    </lineage>
</organism>
<feature type="non-terminal residue" evidence="2">
    <location>
        <position position="324"/>
    </location>
</feature>
<reference evidence="2" key="1">
    <citation type="submission" date="2021-02" db="EMBL/GenBank/DDBJ databases">
        <authorList>
            <person name="Nowell W R."/>
        </authorList>
    </citation>
    <scope>NUCLEOTIDE SEQUENCE</scope>
</reference>
<sequence>DDKTTTLSPTATNNTNDTGMLKSLLRLLRLKRAANGKKDSKGKTTDEDEDDDDTKTTAATDSNDDKETTAKAADDGDNDDQTTVSVTTAASEDDNEDDDSEKKSASKTTATDDDEEHGESDDDNEHEHVRKYDINSNSPLTIENGRGFSLSINLKFRKTGLNKKCVEKLRELFRRQRKWSSDDCVPISERFEDCLSNIFTISDQLSTNSSNATDSSISSLLLHFPQQSQLYCSDTSGDDKLVGIHHQTRICLAAQNKQKHKTPHIIYEFDDLIGLSAQNSVNKIRNYIHAKKGLKDAYAQDCEQIHHEEEAKDEDDDDDDIIVS</sequence>
<keyword evidence="4" id="KW-1185">Reference proteome</keyword>
<evidence type="ECO:0000256" key="1">
    <source>
        <dbReference type="SAM" id="MobiDB-lite"/>
    </source>
</evidence>
<dbReference type="EMBL" id="CAJOBC010091992">
    <property type="protein sequence ID" value="CAF4405547.1"/>
    <property type="molecule type" value="Genomic_DNA"/>
</dbReference>
<protein>
    <submittedName>
        <fullName evidence="2">Uncharacterized protein</fullName>
    </submittedName>
</protein>
<proteinExistence type="predicted"/>
<feature type="compositionally biased region" description="Basic and acidic residues" evidence="1">
    <location>
        <begin position="36"/>
        <end position="45"/>
    </location>
</feature>
<gene>
    <name evidence="2" type="ORF">GPM918_LOCUS38848</name>
    <name evidence="3" type="ORF">SRO942_LOCUS39699</name>
</gene>
<dbReference type="Proteomes" id="UP000681722">
    <property type="component" value="Unassembled WGS sequence"/>
</dbReference>
<dbReference type="EMBL" id="CAJNOQ010026339">
    <property type="protein sequence ID" value="CAF1544905.1"/>
    <property type="molecule type" value="Genomic_DNA"/>
</dbReference>
<feature type="region of interest" description="Disordered" evidence="1">
    <location>
        <begin position="32"/>
        <end position="143"/>
    </location>
</feature>